<dbReference type="EMBL" id="JAXIOK010000010">
    <property type="protein sequence ID" value="KAK4760579.1"/>
    <property type="molecule type" value="Genomic_DNA"/>
</dbReference>
<evidence type="ECO:0000313" key="2">
    <source>
        <dbReference type="EMBL" id="KAK4760579.1"/>
    </source>
</evidence>
<feature type="transmembrane region" description="Helical" evidence="1">
    <location>
        <begin position="34"/>
        <end position="53"/>
    </location>
</feature>
<comment type="caution">
    <text evidence="2">The sequence shown here is derived from an EMBL/GenBank/DDBJ whole genome shotgun (WGS) entry which is preliminary data.</text>
</comment>
<protein>
    <submittedName>
        <fullName evidence="2">Uncharacterized protein</fullName>
    </submittedName>
</protein>
<evidence type="ECO:0000256" key="1">
    <source>
        <dbReference type="SAM" id="Phobius"/>
    </source>
</evidence>
<gene>
    <name evidence="2" type="ORF">SAY87_005472</name>
</gene>
<sequence length="93" mass="10156">MLHCTGGCSNLPLRRTNLLVFAQKKTKKTRKKSAGVLTSLSAMFCWCSIQIILKEDVESAPGKEGEVDKRIVFLPEIREINARACGGAEAPPP</sequence>
<keyword evidence="3" id="KW-1185">Reference proteome</keyword>
<keyword evidence="1" id="KW-1133">Transmembrane helix</keyword>
<name>A0AAN7Q7P1_9MYRT</name>
<evidence type="ECO:0000313" key="3">
    <source>
        <dbReference type="Proteomes" id="UP001345219"/>
    </source>
</evidence>
<keyword evidence="1" id="KW-0472">Membrane</keyword>
<organism evidence="2 3">
    <name type="scientific">Trapa incisa</name>
    <dbReference type="NCBI Taxonomy" id="236973"/>
    <lineage>
        <taxon>Eukaryota</taxon>
        <taxon>Viridiplantae</taxon>
        <taxon>Streptophyta</taxon>
        <taxon>Embryophyta</taxon>
        <taxon>Tracheophyta</taxon>
        <taxon>Spermatophyta</taxon>
        <taxon>Magnoliopsida</taxon>
        <taxon>eudicotyledons</taxon>
        <taxon>Gunneridae</taxon>
        <taxon>Pentapetalae</taxon>
        <taxon>rosids</taxon>
        <taxon>malvids</taxon>
        <taxon>Myrtales</taxon>
        <taxon>Lythraceae</taxon>
        <taxon>Trapa</taxon>
    </lineage>
</organism>
<reference evidence="2 3" key="1">
    <citation type="journal article" date="2023" name="Hortic Res">
        <title>Pangenome of water caltrop reveals structural variations and asymmetric subgenome divergence after allopolyploidization.</title>
        <authorList>
            <person name="Zhang X."/>
            <person name="Chen Y."/>
            <person name="Wang L."/>
            <person name="Yuan Y."/>
            <person name="Fang M."/>
            <person name="Shi L."/>
            <person name="Lu R."/>
            <person name="Comes H.P."/>
            <person name="Ma Y."/>
            <person name="Chen Y."/>
            <person name="Huang G."/>
            <person name="Zhou Y."/>
            <person name="Zheng Z."/>
            <person name="Qiu Y."/>
        </authorList>
    </citation>
    <scope>NUCLEOTIDE SEQUENCE [LARGE SCALE GENOMIC DNA]</scope>
    <source>
        <tissue evidence="2">Roots</tissue>
    </source>
</reference>
<dbReference type="AlphaFoldDB" id="A0AAN7Q7P1"/>
<proteinExistence type="predicted"/>
<keyword evidence="1" id="KW-0812">Transmembrane</keyword>
<dbReference type="Proteomes" id="UP001345219">
    <property type="component" value="Chromosome 5"/>
</dbReference>
<accession>A0AAN7Q7P1</accession>